<gene>
    <name evidence="3" type="ORF">SAMN05518684_102141</name>
</gene>
<evidence type="ECO:0000313" key="3">
    <source>
        <dbReference type="EMBL" id="SER57978.1"/>
    </source>
</evidence>
<dbReference type="PRINTS" id="PR00111">
    <property type="entry name" value="ABHYDROLASE"/>
</dbReference>
<reference evidence="4" key="1">
    <citation type="submission" date="2016-10" db="EMBL/GenBank/DDBJ databases">
        <authorList>
            <person name="Varghese N."/>
            <person name="Submissions S."/>
        </authorList>
    </citation>
    <scope>NUCLEOTIDE SEQUENCE [LARGE SCALE GENOMIC DNA]</scope>
    <source>
        <strain evidence="4">S9</strain>
    </source>
</reference>
<dbReference type="InterPro" id="IPR000639">
    <property type="entry name" value="Epox_hydrolase-like"/>
</dbReference>
<evidence type="ECO:0000313" key="4">
    <source>
        <dbReference type="Proteomes" id="UP000198571"/>
    </source>
</evidence>
<feature type="domain" description="AB hydrolase-1" evidence="2">
    <location>
        <begin position="31"/>
        <end position="270"/>
    </location>
</feature>
<dbReference type="PRINTS" id="PR00412">
    <property type="entry name" value="EPOXHYDRLASE"/>
</dbReference>
<accession>A0A1H9QC30</accession>
<evidence type="ECO:0000259" key="2">
    <source>
        <dbReference type="Pfam" id="PF00561"/>
    </source>
</evidence>
<keyword evidence="4" id="KW-1185">Reference proteome</keyword>
<organism evidence="3 4">
    <name type="scientific">Salipaludibacillus aurantiacus</name>
    <dbReference type="NCBI Taxonomy" id="1601833"/>
    <lineage>
        <taxon>Bacteria</taxon>
        <taxon>Bacillati</taxon>
        <taxon>Bacillota</taxon>
        <taxon>Bacilli</taxon>
        <taxon>Bacillales</taxon>
        <taxon>Bacillaceae</taxon>
    </lineage>
</organism>
<dbReference type="RefSeq" id="WP_093047476.1">
    <property type="nucleotide sequence ID" value="NZ_FOGT01000002.1"/>
</dbReference>
<dbReference type="Proteomes" id="UP000198571">
    <property type="component" value="Unassembled WGS sequence"/>
</dbReference>
<protein>
    <submittedName>
        <fullName evidence="3">Pimeloyl-ACP methyl ester carboxylesterase</fullName>
    </submittedName>
</protein>
<dbReference type="SUPFAM" id="SSF53474">
    <property type="entry name" value="alpha/beta-Hydrolases"/>
    <property type="match status" value="1"/>
</dbReference>
<dbReference type="EMBL" id="FOGT01000002">
    <property type="protein sequence ID" value="SER57978.1"/>
    <property type="molecule type" value="Genomic_DNA"/>
</dbReference>
<sequence length="283" mass="32076">MTVDIDFQFVDTNGITLHTAVAGPEDGPLAVLLHGFPEFWYGWKNQIEPLVNAGYRVVVPDQRGYNLSEKPEGVKNYTIDKLRDDITGLIEAFGKNKAVIAGHDWGGAVAWYLTATKPEYVDKLIAINIPHPGAMEKTMRRYPPQWLKSSYMLFFQIPKVPESLFATDGYKQMREALKASSQPGTFSATDLERYTEAWSQKGSLQAMLNWYRAIWYADIPKDKISVKTKIIWGIGDQFLSTETAKTSLDFLTDGDLVFVGEATHWVNHEQPDIVNRHILDFLK</sequence>
<dbReference type="InterPro" id="IPR029058">
    <property type="entry name" value="AB_hydrolase_fold"/>
</dbReference>
<dbReference type="Gene3D" id="3.40.50.1820">
    <property type="entry name" value="alpha/beta hydrolase"/>
    <property type="match status" value="1"/>
</dbReference>
<dbReference type="OrthoDB" id="9773293at2"/>
<evidence type="ECO:0000256" key="1">
    <source>
        <dbReference type="ARBA" id="ARBA00022801"/>
    </source>
</evidence>
<dbReference type="STRING" id="1601833.SAMN05518684_102141"/>
<name>A0A1H9QC30_9BACI</name>
<dbReference type="AlphaFoldDB" id="A0A1H9QC30"/>
<dbReference type="Pfam" id="PF00561">
    <property type="entry name" value="Abhydrolase_1"/>
    <property type="match status" value="1"/>
</dbReference>
<keyword evidence="1" id="KW-0378">Hydrolase</keyword>
<dbReference type="PANTHER" id="PTHR43329">
    <property type="entry name" value="EPOXIDE HYDROLASE"/>
    <property type="match status" value="1"/>
</dbReference>
<proteinExistence type="predicted"/>
<dbReference type="GO" id="GO:0016787">
    <property type="term" value="F:hydrolase activity"/>
    <property type="evidence" value="ECO:0007669"/>
    <property type="project" value="UniProtKB-KW"/>
</dbReference>
<dbReference type="InterPro" id="IPR000073">
    <property type="entry name" value="AB_hydrolase_1"/>
</dbReference>